<accession>A0A6A2Z184</accession>
<name>A0A6A2Z184_HIBSY</name>
<evidence type="ECO:0000313" key="2">
    <source>
        <dbReference type="Proteomes" id="UP000436088"/>
    </source>
</evidence>
<dbReference type="AlphaFoldDB" id="A0A6A2Z184"/>
<evidence type="ECO:0000313" key="1">
    <source>
        <dbReference type="EMBL" id="KAE8685668.1"/>
    </source>
</evidence>
<dbReference type="Proteomes" id="UP000436088">
    <property type="component" value="Unassembled WGS sequence"/>
</dbReference>
<comment type="caution">
    <text evidence="1">The sequence shown here is derived from an EMBL/GenBank/DDBJ whole genome shotgun (WGS) entry which is preliminary data.</text>
</comment>
<protein>
    <submittedName>
        <fullName evidence="1">Uncharacterized protein</fullName>
    </submittedName>
</protein>
<dbReference type="EMBL" id="VEPZ02001229">
    <property type="protein sequence ID" value="KAE8685668.1"/>
    <property type="molecule type" value="Genomic_DNA"/>
</dbReference>
<organism evidence="1 2">
    <name type="scientific">Hibiscus syriacus</name>
    <name type="common">Rose of Sharon</name>
    <dbReference type="NCBI Taxonomy" id="106335"/>
    <lineage>
        <taxon>Eukaryota</taxon>
        <taxon>Viridiplantae</taxon>
        <taxon>Streptophyta</taxon>
        <taxon>Embryophyta</taxon>
        <taxon>Tracheophyta</taxon>
        <taxon>Spermatophyta</taxon>
        <taxon>Magnoliopsida</taxon>
        <taxon>eudicotyledons</taxon>
        <taxon>Gunneridae</taxon>
        <taxon>Pentapetalae</taxon>
        <taxon>rosids</taxon>
        <taxon>malvids</taxon>
        <taxon>Malvales</taxon>
        <taxon>Malvaceae</taxon>
        <taxon>Malvoideae</taxon>
        <taxon>Hibiscus</taxon>
    </lineage>
</organism>
<sequence length="361" mass="40031">MFEDDIFSLVKYDLEKGLGDYSFDAMVVCVRIYNIPLGSMTKEMGLTLGDCIGSVLDVNIRPVGRILGEFLCVRVEIDITKPLQRCVLLGNGKSGKPRICPLNYELLPTFCHKCVTQQPRLKSRPRRSIEYVIASSLVVVDDMMEPLVAQECLNPKDISTDNEQLLCIMNLFQRLKYRVLTQAQREGPATIETNDLKGAFSEQVHVTNSRYRQYGIEGSYQQQEVIDIIITSTIKEELVKPFAPAEVVSAFNDINPRKAPGIYGLPANFFRQHWSPLGDDVINFCLDLLIGHKSMCMVNKTILELIPKVEEPKLAGVGVVTPNAQGVVLGGVATMSVVCLDPGLTELHSLATIVNIALEEG</sequence>
<dbReference type="PANTHER" id="PTHR31286">
    <property type="entry name" value="GLYCINE-RICH CELL WALL STRUCTURAL PROTEIN 1.8-LIKE"/>
    <property type="match status" value="1"/>
</dbReference>
<dbReference type="InterPro" id="IPR040256">
    <property type="entry name" value="At4g02000-like"/>
</dbReference>
<proteinExistence type="predicted"/>
<dbReference type="PANTHER" id="PTHR31286:SF180">
    <property type="entry name" value="OS10G0362600 PROTEIN"/>
    <property type="match status" value="1"/>
</dbReference>
<gene>
    <name evidence="1" type="ORF">F3Y22_tig00111095pilonHSYRG00570</name>
</gene>
<reference evidence="1" key="1">
    <citation type="submission" date="2019-09" db="EMBL/GenBank/DDBJ databases">
        <title>Draft genome information of white flower Hibiscus syriacus.</title>
        <authorList>
            <person name="Kim Y.-M."/>
        </authorList>
    </citation>
    <scope>NUCLEOTIDE SEQUENCE [LARGE SCALE GENOMIC DNA]</scope>
    <source>
        <strain evidence="1">YM2019G1</strain>
    </source>
</reference>
<keyword evidence="2" id="KW-1185">Reference proteome</keyword>